<comment type="caution">
    <text evidence="2">The sequence shown here is derived from an EMBL/GenBank/DDBJ whole genome shotgun (WGS) entry which is preliminary data.</text>
</comment>
<feature type="transmembrane region" description="Helical" evidence="1">
    <location>
        <begin position="363"/>
        <end position="382"/>
    </location>
</feature>
<evidence type="ECO:0000313" key="2">
    <source>
        <dbReference type="EMBL" id="NJP01550.1"/>
    </source>
</evidence>
<name>A0ABX0YDZ0_9PSED</name>
<feature type="transmembrane region" description="Helical" evidence="1">
    <location>
        <begin position="160"/>
        <end position="176"/>
    </location>
</feature>
<keyword evidence="1" id="KW-0472">Membrane</keyword>
<dbReference type="Proteomes" id="UP000746535">
    <property type="component" value="Unassembled WGS sequence"/>
</dbReference>
<dbReference type="EMBL" id="JAAVJI010000005">
    <property type="protein sequence ID" value="NJP01550.1"/>
    <property type="molecule type" value="Genomic_DNA"/>
</dbReference>
<proteinExistence type="predicted"/>
<protein>
    <recommendedName>
        <fullName evidence="4">Glucosyl transferase GtrII</fullName>
    </recommendedName>
</protein>
<feature type="transmembrane region" description="Helical" evidence="1">
    <location>
        <begin position="83"/>
        <end position="100"/>
    </location>
</feature>
<feature type="transmembrane region" description="Helical" evidence="1">
    <location>
        <begin position="207"/>
        <end position="231"/>
    </location>
</feature>
<keyword evidence="1" id="KW-0812">Transmembrane</keyword>
<keyword evidence="1" id="KW-1133">Transmembrane helix</keyword>
<evidence type="ECO:0000256" key="1">
    <source>
        <dbReference type="SAM" id="Phobius"/>
    </source>
</evidence>
<reference evidence="2 3" key="1">
    <citation type="submission" date="2020-03" db="EMBL/GenBank/DDBJ databases">
        <authorList>
            <person name="Wang L."/>
            <person name="He N."/>
            <person name="Li Y."/>
            <person name="Fang Y."/>
            <person name="Zhang F."/>
        </authorList>
    </citation>
    <scope>NUCLEOTIDE SEQUENCE [LARGE SCALE GENOMIC DNA]</scope>
    <source>
        <strain evidence="3">hsmgli-8</strain>
    </source>
</reference>
<feature type="transmembrane region" description="Helical" evidence="1">
    <location>
        <begin position="21"/>
        <end position="43"/>
    </location>
</feature>
<feature type="transmembrane region" description="Helical" evidence="1">
    <location>
        <begin position="259"/>
        <end position="287"/>
    </location>
</feature>
<organism evidence="2 3">
    <name type="scientific">Pseudomonas quercus</name>
    <dbReference type="NCBI Taxonomy" id="2722792"/>
    <lineage>
        <taxon>Bacteria</taxon>
        <taxon>Pseudomonadati</taxon>
        <taxon>Pseudomonadota</taxon>
        <taxon>Gammaproteobacteria</taxon>
        <taxon>Pseudomonadales</taxon>
        <taxon>Pseudomonadaceae</taxon>
        <taxon>Pseudomonas</taxon>
    </lineage>
</organism>
<dbReference type="Pfam" id="PF14264">
    <property type="entry name" value="Glucos_trans_II"/>
    <property type="match status" value="1"/>
</dbReference>
<dbReference type="RefSeq" id="WP_168084110.1">
    <property type="nucleotide sequence ID" value="NZ_JAAVJI010000005.1"/>
</dbReference>
<feature type="transmembrane region" description="Helical" evidence="1">
    <location>
        <begin position="307"/>
        <end position="326"/>
    </location>
</feature>
<gene>
    <name evidence="2" type="ORF">HBH25_11865</name>
</gene>
<evidence type="ECO:0008006" key="4">
    <source>
        <dbReference type="Google" id="ProtNLM"/>
    </source>
</evidence>
<evidence type="ECO:0000313" key="3">
    <source>
        <dbReference type="Proteomes" id="UP000746535"/>
    </source>
</evidence>
<dbReference type="InterPro" id="IPR025686">
    <property type="entry name" value="Glucos_trans_II"/>
</dbReference>
<feature type="transmembrane region" description="Helical" evidence="1">
    <location>
        <begin position="338"/>
        <end position="356"/>
    </location>
</feature>
<feature type="transmembrane region" description="Helical" evidence="1">
    <location>
        <begin position="136"/>
        <end position="153"/>
    </location>
</feature>
<keyword evidence="3" id="KW-1185">Reference proteome</keyword>
<sequence length="514" mass="56428">MLGSWNGHILINNRKILTRNFLLLLSISLVVCLPLLPGGVYYLDDFSRLVGGRIDYWANNGRPLAVWLAKAISYSTVVSDTSPLFLVLGLASLALILSLAMERLTHASPGMAVFYSLCIVLSPFICQPLLYTFDCLPILLGVGLSIAGTVRISEHYVAQFAFSWVLYLAALCLYQTSINYSLIHILLSGTLLLAAGGEALEKNIKPLIAIILAFVLALVAYKTLVVPYYVIDDWNQARGASIEPTVAGLAQLESNLTKAYAYGLLAFPGLSLWPVAALFIIGTLACWWVGAQQLNMKLSTGYRYSRALFCALAPFAVMLGIMGVLLVLKNPPLDPRVFTAFSSALIFNASVACAAWPRVKPAIAGLLLLYLVFSAVFMMSAFRAVINQHTFDEGIAINMRGDLSRIGIENYSQLSFIGTSPRAPSTGPALLNYPLLKSIVFPTFSENGDFGYYGFMDKQMVFHHLATTTNDIISHTPEKAVSSNCIYRLYVYQSTAVFDFKSPTCSMPRNFMWE</sequence>
<feature type="transmembrane region" description="Helical" evidence="1">
    <location>
        <begin position="182"/>
        <end position="200"/>
    </location>
</feature>
<accession>A0ABX0YDZ0</accession>
<feature type="transmembrane region" description="Helical" evidence="1">
    <location>
        <begin position="112"/>
        <end position="130"/>
    </location>
</feature>